<keyword evidence="2" id="KW-1185">Reference proteome</keyword>
<reference evidence="1" key="1">
    <citation type="journal article" date="2020" name="New Phytol.">
        <title>Comparative genomics reveals dynamic genome evolution in host specialist ectomycorrhizal fungi.</title>
        <authorList>
            <person name="Lofgren L.A."/>
            <person name="Nguyen N.H."/>
            <person name="Vilgalys R."/>
            <person name="Ruytinx J."/>
            <person name="Liao H.L."/>
            <person name="Branco S."/>
            <person name="Kuo A."/>
            <person name="LaButti K."/>
            <person name="Lipzen A."/>
            <person name="Andreopoulos W."/>
            <person name="Pangilinan J."/>
            <person name="Riley R."/>
            <person name="Hundley H."/>
            <person name="Na H."/>
            <person name="Barry K."/>
            <person name="Grigoriev I.V."/>
            <person name="Stajich J.E."/>
            <person name="Kennedy P.G."/>
        </authorList>
    </citation>
    <scope>NUCLEOTIDE SEQUENCE</scope>
    <source>
        <strain evidence="1">S12</strain>
    </source>
</reference>
<dbReference type="Gene3D" id="3.60.10.10">
    <property type="entry name" value="Endonuclease/exonuclease/phosphatase"/>
    <property type="match status" value="1"/>
</dbReference>
<dbReference type="Proteomes" id="UP000719766">
    <property type="component" value="Unassembled WGS sequence"/>
</dbReference>
<dbReference type="AlphaFoldDB" id="A0A9P7AA72"/>
<gene>
    <name evidence="1" type="ORF">HD556DRAFT_1250143</name>
</gene>
<dbReference type="EMBL" id="JABBWE010000114">
    <property type="protein sequence ID" value="KAG1785258.1"/>
    <property type="molecule type" value="Genomic_DNA"/>
</dbReference>
<dbReference type="SUPFAM" id="SSF56219">
    <property type="entry name" value="DNase I-like"/>
    <property type="match status" value="1"/>
</dbReference>
<dbReference type="RefSeq" id="XP_041152743.1">
    <property type="nucleotide sequence ID" value="XM_041298904.1"/>
</dbReference>
<organism evidence="1 2">
    <name type="scientific">Suillus plorans</name>
    <dbReference type="NCBI Taxonomy" id="116603"/>
    <lineage>
        <taxon>Eukaryota</taxon>
        <taxon>Fungi</taxon>
        <taxon>Dikarya</taxon>
        <taxon>Basidiomycota</taxon>
        <taxon>Agaricomycotina</taxon>
        <taxon>Agaricomycetes</taxon>
        <taxon>Agaricomycetidae</taxon>
        <taxon>Boletales</taxon>
        <taxon>Suillineae</taxon>
        <taxon>Suillaceae</taxon>
        <taxon>Suillus</taxon>
    </lineage>
</organism>
<sequence length="121" mass="14120">MSEHPNDTNVRLRIWQQNLNTSMTAQALLLNSSFATKWDIMVIQEPYINFLRNTCANHCWHVIYPSQHYTHPQRHSRAITLINTSINTNSWKQIFFLSSNIVIIQLSGTYGCCSIFNIYND</sequence>
<comment type="caution">
    <text evidence="1">The sequence shown here is derived from an EMBL/GenBank/DDBJ whole genome shotgun (WGS) entry which is preliminary data.</text>
</comment>
<feature type="non-terminal residue" evidence="1">
    <location>
        <position position="121"/>
    </location>
</feature>
<evidence type="ECO:0000313" key="2">
    <source>
        <dbReference type="Proteomes" id="UP000719766"/>
    </source>
</evidence>
<proteinExistence type="predicted"/>
<evidence type="ECO:0008006" key="3">
    <source>
        <dbReference type="Google" id="ProtNLM"/>
    </source>
</evidence>
<dbReference type="GeneID" id="64592668"/>
<dbReference type="OrthoDB" id="2840473at2759"/>
<accession>A0A9P7AA72</accession>
<protein>
    <recommendedName>
        <fullName evidence="3">Endonuclease/exonuclease/phosphatase domain-containing protein</fullName>
    </recommendedName>
</protein>
<evidence type="ECO:0000313" key="1">
    <source>
        <dbReference type="EMBL" id="KAG1785258.1"/>
    </source>
</evidence>
<dbReference type="InterPro" id="IPR036691">
    <property type="entry name" value="Endo/exonu/phosph_ase_sf"/>
</dbReference>
<name>A0A9P7AA72_9AGAM</name>